<dbReference type="EMBL" id="BMAU01021301">
    <property type="protein sequence ID" value="GFY10937.1"/>
    <property type="molecule type" value="Genomic_DNA"/>
</dbReference>
<sequence>MQPLKLAKEKFFSSYYNSGKLKLVAQPEYGGYDPRFVIEWVRIPSKTCGCIFFGKEVGLSPVMDSRLERKSSALNLVICWDHRL</sequence>
<dbReference type="AlphaFoldDB" id="A0A8X6SBJ6"/>
<proteinExistence type="predicted"/>
<evidence type="ECO:0000313" key="1">
    <source>
        <dbReference type="EMBL" id="GFY10937.1"/>
    </source>
</evidence>
<accession>A0A8X6SBJ6</accession>
<protein>
    <submittedName>
        <fullName evidence="1">Uncharacterized protein</fullName>
    </submittedName>
</protein>
<name>A0A8X6SBJ6_TRICX</name>
<organism evidence="1 2">
    <name type="scientific">Trichonephila clavipes</name>
    <name type="common">Golden silk orbweaver</name>
    <name type="synonym">Nephila clavipes</name>
    <dbReference type="NCBI Taxonomy" id="2585209"/>
    <lineage>
        <taxon>Eukaryota</taxon>
        <taxon>Metazoa</taxon>
        <taxon>Ecdysozoa</taxon>
        <taxon>Arthropoda</taxon>
        <taxon>Chelicerata</taxon>
        <taxon>Arachnida</taxon>
        <taxon>Araneae</taxon>
        <taxon>Araneomorphae</taxon>
        <taxon>Entelegynae</taxon>
        <taxon>Araneoidea</taxon>
        <taxon>Nephilidae</taxon>
        <taxon>Trichonephila</taxon>
    </lineage>
</organism>
<evidence type="ECO:0000313" key="2">
    <source>
        <dbReference type="Proteomes" id="UP000887159"/>
    </source>
</evidence>
<comment type="caution">
    <text evidence="1">The sequence shown here is derived from an EMBL/GenBank/DDBJ whole genome shotgun (WGS) entry which is preliminary data.</text>
</comment>
<reference evidence="1" key="1">
    <citation type="submission" date="2020-08" db="EMBL/GenBank/DDBJ databases">
        <title>Multicomponent nature underlies the extraordinary mechanical properties of spider dragline silk.</title>
        <authorList>
            <person name="Kono N."/>
            <person name="Nakamura H."/>
            <person name="Mori M."/>
            <person name="Yoshida Y."/>
            <person name="Ohtoshi R."/>
            <person name="Malay A.D."/>
            <person name="Moran D.A.P."/>
            <person name="Tomita M."/>
            <person name="Numata K."/>
            <person name="Arakawa K."/>
        </authorList>
    </citation>
    <scope>NUCLEOTIDE SEQUENCE</scope>
</reference>
<dbReference type="Proteomes" id="UP000887159">
    <property type="component" value="Unassembled WGS sequence"/>
</dbReference>
<gene>
    <name evidence="1" type="ORF">TNCV_1124591</name>
</gene>
<keyword evidence="2" id="KW-1185">Reference proteome</keyword>